<evidence type="ECO:0000256" key="7">
    <source>
        <dbReference type="ARBA" id="ARBA00032142"/>
    </source>
</evidence>
<dbReference type="InterPro" id="IPR047921">
    <property type="entry name" value="LACTB2-like_MBL-fold"/>
</dbReference>
<gene>
    <name evidence="9" type="ORF">CVLEPA_LOCUS30201</name>
</gene>
<dbReference type="InterPro" id="IPR041516">
    <property type="entry name" value="LACTB2_WH"/>
</dbReference>
<evidence type="ECO:0000256" key="1">
    <source>
        <dbReference type="ARBA" id="ARBA00002153"/>
    </source>
</evidence>
<keyword evidence="6" id="KW-0862">Zinc</keyword>
<proteinExistence type="inferred from homology"/>
<accession>A0ABP0GYR6</accession>
<evidence type="ECO:0000259" key="8">
    <source>
        <dbReference type="SMART" id="SM00849"/>
    </source>
</evidence>
<name>A0ABP0GYR6_CLALP</name>
<dbReference type="InterPro" id="IPR001279">
    <property type="entry name" value="Metallo-B-lactamas"/>
</dbReference>
<evidence type="ECO:0000256" key="3">
    <source>
        <dbReference type="ARBA" id="ARBA00019428"/>
    </source>
</evidence>
<dbReference type="Pfam" id="PF17778">
    <property type="entry name" value="WHD_BLACT"/>
    <property type="match status" value="1"/>
</dbReference>
<evidence type="ECO:0000313" key="10">
    <source>
        <dbReference type="Proteomes" id="UP001642483"/>
    </source>
</evidence>
<evidence type="ECO:0000256" key="2">
    <source>
        <dbReference type="ARBA" id="ARBA00006759"/>
    </source>
</evidence>
<dbReference type="InterPro" id="IPR036866">
    <property type="entry name" value="RibonucZ/Hydroxyglut_hydro"/>
</dbReference>
<dbReference type="PANTHER" id="PTHR23131:SF0">
    <property type="entry name" value="ENDORIBONUCLEASE LACTB2"/>
    <property type="match status" value="1"/>
</dbReference>
<dbReference type="SMART" id="SM00849">
    <property type="entry name" value="Lactamase_B"/>
    <property type="match status" value="1"/>
</dbReference>
<sequence length="284" mass="32291">MLSTIPKVEQLTCRIVRVLGCNPGPMTLQGTNTYLVGTGPKRMLIDTGNPDVPEYIENLKECLNDKNVSIEAVVLTHWHHDHVGGIKDLFKNKLISLDTPLYKFPLRVDEKPNNNELKYSYLKDMQVLQTEGATMKVIFSPGHTKDHIALLMEEDNAIFSGDCVLGEGTAVFEDLHDYMKSLQLLVDLKPGRVYPGHGKVVNEPVEFIQYYIKHRNEREEQIVACLKECHPIPVESMEIVKRVYKDVPVVLHLPANTNVNNHLNKMKKEGRVTEENGKWILSKL</sequence>
<comment type="similarity">
    <text evidence="2">Belongs to the metallo-beta-lactamase superfamily. Glyoxalase II family.</text>
</comment>
<dbReference type="InterPro" id="IPR050662">
    <property type="entry name" value="Sec-metab_biosynth-thioest"/>
</dbReference>
<dbReference type="Pfam" id="PF00753">
    <property type="entry name" value="Lactamase_B"/>
    <property type="match status" value="1"/>
</dbReference>
<feature type="domain" description="Metallo-beta-lactamase" evidence="8">
    <location>
        <begin position="30"/>
        <end position="197"/>
    </location>
</feature>
<keyword evidence="4" id="KW-0479">Metal-binding</keyword>
<dbReference type="CDD" id="cd07722">
    <property type="entry name" value="LACTB2-like_MBL-fold"/>
    <property type="match status" value="1"/>
</dbReference>
<keyword evidence="10" id="KW-1185">Reference proteome</keyword>
<evidence type="ECO:0000256" key="4">
    <source>
        <dbReference type="ARBA" id="ARBA00022723"/>
    </source>
</evidence>
<dbReference type="SUPFAM" id="SSF56281">
    <property type="entry name" value="Metallo-hydrolase/oxidoreductase"/>
    <property type="match status" value="1"/>
</dbReference>
<dbReference type="EMBL" id="CAWYQH010000163">
    <property type="protein sequence ID" value="CAK8696892.1"/>
    <property type="molecule type" value="Genomic_DNA"/>
</dbReference>
<dbReference type="InterPro" id="IPR036388">
    <property type="entry name" value="WH-like_DNA-bd_sf"/>
</dbReference>
<evidence type="ECO:0000313" key="9">
    <source>
        <dbReference type="EMBL" id="CAK8696892.1"/>
    </source>
</evidence>
<reference evidence="9 10" key="1">
    <citation type="submission" date="2024-02" db="EMBL/GenBank/DDBJ databases">
        <authorList>
            <person name="Daric V."/>
            <person name="Darras S."/>
        </authorList>
    </citation>
    <scope>NUCLEOTIDE SEQUENCE [LARGE SCALE GENOMIC DNA]</scope>
</reference>
<organism evidence="9 10">
    <name type="scientific">Clavelina lepadiformis</name>
    <name type="common">Light-bulb sea squirt</name>
    <name type="synonym">Ascidia lepadiformis</name>
    <dbReference type="NCBI Taxonomy" id="159417"/>
    <lineage>
        <taxon>Eukaryota</taxon>
        <taxon>Metazoa</taxon>
        <taxon>Chordata</taxon>
        <taxon>Tunicata</taxon>
        <taxon>Ascidiacea</taxon>
        <taxon>Aplousobranchia</taxon>
        <taxon>Clavelinidae</taxon>
        <taxon>Clavelina</taxon>
    </lineage>
</organism>
<keyword evidence="5" id="KW-0378">Hydrolase</keyword>
<evidence type="ECO:0000256" key="5">
    <source>
        <dbReference type="ARBA" id="ARBA00022801"/>
    </source>
</evidence>
<protein>
    <recommendedName>
        <fullName evidence="3">Endoribonuclease LACTB2</fullName>
    </recommendedName>
    <alternativeName>
        <fullName evidence="7">Beta-lactamase-like protein 2</fullName>
    </alternativeName>
</protein>
<dbReference type="Gene3D" id="1.10.10.10">
    <property type="entry name" value="Winged helix-like DNA-binding domain superfamily/Winged helix DNA-binding domain"/>
    <property type="match status" value="1"/>
</dbReference>
<comment type="function">
    <text evidence="1">Endoribonuclease; cleaves preferentially 3' to purine-pyrimidine dinucleotide motifs in single-stranded RNA. The cleavage product contains a free 3' -OH group. Has no activity with double-stranded RNA or DNA. Required for normal mitochondrial function and cell viability.</text>
</comment>
<dbReference type="Proteomes" id="UP001642483">
    <property type="component" value="Unassembled WGS sequence"/>
</dbReference>
<dbReference type="PANTHER" id="PTHR23131">
    <property type="entry name" value="ENDORIBONUCLEASE LACTB2"/>
    <property type="match status" value="1"/>
</dbReference>
<comment type="caution">
    <text evidence="9">The sequence shown here is derived from an EMBL/GenBank/DDBJ whole genome shotgun (WGS) entry which is preliminary data.</text>
</comment>
<evidence type="ECO:0000256" key="6">
    <source>
        <dbReference type="ARBA" id="ARBA00022833"/>
    </source>
</evidence>
<dbReference type="Gene3D" id="3.60.15.10">
    <property type="entry name" value="Ribonuclease Z/Hydroxyacylglutathione hydrolase-like"/>
    <property type="match status" value="1"/>
</dbReference>